<accession>A0A8X7WZL6</accession>
<dbReference type="SUPFAM" id="SSF52096">
    <property type="entry name" value="ClpP/crotonase"/>
    <property type="match status" value="1"/>
</dbReference>
<evidence type="ECO:0000256" key="1">
    <source>
        <dbReference type="ARBA" id="ARBA00005254"/>
    </source>
</evidence>
<organism evidence="2 3">
    <name type="scientific">Polypterus senegalus</name>
    <name type="common">Senegal bichir</name>
    <dbReference type="NCBI Taxonomy" id="55291"/>
    <lineage>
        <taxon>Eukaryota</taxon>
        <taxon>Metazoa</taxon>
        <taxon>Chordata</taxon>
        <taxon>Craniata</taxon>
        <taxon>Vertebrata</taxon>
        <taxon>Euteleostomi</taxon>
        <taxon>Actinopterygii</taxon>
        <taxon>Polypteriformes</taxon>
        <taxon>Polypteridae</taxon>
        <taxon>Polypterus</taxon>
    </lineage>
</organism>
<name>A0A8X7WZL6_POLSE</name>
<dbReference type="InterPro" id="IPR001753">
    <property type="entry name" value="Enoyl-CoA_hydra/iso"/>
</dbReference>
<feature type="non-terminal residue" evidence="2">
    <location>
        <position position="168"/>
    </location>
</feature>
<dbReference type="EMBL" id="JAATIS010007298">
    <property type="protein sequence ID" value="KAG2458269.1"/>
    <property type="molecule type" value="Genomic_DNA"/>
</dbReference>
<dbReference type="InterPro" id="IPR029045">
    <property type="entry name" value="ClpP/crotonase-like_dom_sf"/>
</dbReference>
<dbReference type="Gene3D" id="3.90.226.10">
    <property type="entry name" value="2-enoyl-CoA Hydratase, Chain A, domain 1"/>
    <property type="match status" value="1"/>
</dbReference>
<dbReference type="PANTHER" id="PTHR43802:SF1">
    <property type="entry name" value="IP11341P-RELATED"/>
    <property type="match status" value="1"/>
</dbReference>
<evidence type="ECO:0000313" key="2">
    <source>
        <dbReference type="EMBL" id="KAG2458269.1"/>
    </source>
</evidence>
<sequence>MGSRAVELTSAETAGGTRKSLLGSSSWQCPPCRHTHTCVFSLPLGVPLIDGGTVRLPQLIGLSRALDLILTGRPVGAQEALHFGIANRVVPDGKGLECALDLAERISCFPQECLRADRSSAYHSVFDAPSFTKAMQFEFDNAKHVLLSEAITGADKFSSGIGKGGKFF</sequence>
<dbReference type="Pfam" id="PF00378">
    <property type="entry name" value="ECH_1"/>
    <property type="match status" value="1"/>
</dbReference>
<feature type="non-terminal residue" evidence="2">
    <location>
        <position position="1"/>
    </location>
</feature>
<keyword evidence="3" id="KW-1185">Reference proteome</keyword>
<comment type="similarity">
    <text evidence="1">Belongs to the enoyl-CoA hydratase/isomerase family.</text>
</comment>
<dbReference type="Proteomes" id="UP000886611">
    <property type="component" value="Unassembled WGS sequence"/>
</dbReference>
<protein>
    <submittedName>
        <fullName evidence="2">MFPA protein</fullName>
    </submittedName>
</protein>
<comment type="caution">
    <text evidence="2">The sequence shown here is derived from an EMBL/GenBank/DDBJ whole genome shotgun (WGS) entry which is preliminary data.</text>
</comment>
<dbReference type="PANTHER" id="PTHR43802">
    <property type="entry name" value="ENOYL-COA HYDRATASE"/>
    <property type="match status" value="1"/>
</dbReference>
<dbReference type="CDD" id="cd06558">
    <property type="entry name" value="crotonase-like"/>
    <property type="match status" value="1"/>
</dbReference>
<dbReference type="Gene3D" id="1.10.287.2460">
    <property type="match status" value="1"/>
</dbReference>
<reference evidence="2 3" key="1">
    <citation type="journal article" date="2021" name="Cell">
        <title>Tracing the genetic footprints of vertebrate landing in non-teleost ray-finned fishes.</title>
        <authorList>
            <person name="Bi X."/>
            <person name="Wang K."/>
            <person name="Yang L."/>
            <person name="Pan H."/>
            <person name="Jiang H."/>
            <person name="Wei Q."/>
            <person name="Fang M."/>
            <person name="Yu H."/>
            <person name="Zhu C."/>
            <person name="Cai Y."/>
            <person name="He Y."/>
            <person name="Gan X."/>
            <person name="Zeng H."/>
            <person name="Yu D."/>
            <person name="Zhu Y."/>
            <person name="Jiang H."/>
            <person name="Qiu Q."/>
            <person name="Yang H."/>
            <person name="Zhang Y.E."/>
            <person name="Wang W."/>
            <person name="Zhu M."/>
            <person name="He S."/>
            <person name="Zhang G."/>
        </authorList>
    </citation>
    <scope>NUCLEOTIDE SEQUENCE [LARGE SCALE GENOMIC DNA]</scope>
    <source>
        <strain evidence="2">Bchr_013</strain>
    </source>
</reference>
<dbReference type="AlphaFoldDB" id="A0A8X7WZL6"/>
<evidence type="ECO:0000313" key="3">
    <source>
        <dbReference type="Proteomes" id="UP000886611"/>
    </source>
</evidence>
<gene>
    <name evidence="2" type="primary">Mfpa</name>
    <name evidence="2" type="ORF">GTO96_0018553</name>
</gene>
<proteinExistence type="inferred from homology"/>